<feature type="domain" description="Protein kinase" evidence="18">
    <location>
        <begin position="1285"/>
        <end position="1569"/>
    </location>
</feature>
<dbReference type="Pfam" id="PF08477">
    <property type="entry name" value="Roc"/>
    <property type="match status" value="1"/>
</dbReference>
<evidence type="ECO:0000256" key="5">
    <source>
        <dbReference type="ARBA" id="ARBA00022679"/>
    </source>
</evidence>
<dbReference type="Proteomes" id="UP001295444">
    <property type="component" value="Chromosome 03"/>
</dbReference>
<dbReference type="SMART" id="SM00248">
    <property type="entry name" value="ANK"/>
    <property type="match status" value="3"/>
</dbReference>
<dbReference type="SMART" id="SM00220">
    <property type="entry name" value="S_TKc"/>
    <property type="match status" value="1"/>
</dbReference>
<dbReference type="InterPro" id="IPR027417">
    <property type="entry name" value="P-loop_NTPase"/>
</dbReference>
<dbReference type="GO" id="GO:0005737">
    <property type="term" value="C:cytoplasm"/>
    <property type="evidence" value="ECO:0007669"/>
    <property type="project" value="TreeGrafter"/>
</dbReference>
<keyword evidence="4" id="KW-0433">Leucine-rich repeat</keyword>
<dbReference type="PANTHER" id="PTHR48051">
    <property type="match status" value="1"/>
</dbReference>
<feature type="compositionally biased region" description="Low complexity" evidence="17">
    <location>
        <begin position="1896"/>
        <end position="1909"/>
    </location>
</feature>
<evidence type="ECO:0000256" key="8">
    <source>
        <dbReference type="ARBA" id="ARBA00022777"/>
    </source>
</evidence>
<evidence type="ECO:0000256" key="10">
    <source>
        <dbReference type="ARBA" id="ARBA00023134"/>
    </source>
</evidence>
<dbReference type="Pfam" id="PF00069">
    <property type="entry name" value="Pkinase"/>
    <property type="match status" value="1"/>
</dbReference>
<evidence type="ECO:0000259" key="19">
    <source>
        <dbReference type="PROSITE" id="PS51424"/>
    </source>
</evidence>
<dbReference type="SUPFAM" id="SSF48403">
    <property type="entry name" value="Ankyrin repeat"/>
    <property type="match status" value="1"/>
</dbReference>
<dbReference type="FunFam" id="3.80.10.10:FF:000753">
    <property type="entry name" value="Leucine rich repeat kinase 1"/>
    <property type="match status" value="1"/>
</dbReference>
<dbReference type="InterPro" id="IPR003591">
    <property type="entry name" value="Leu-rich_rpt_typical-subtyp"/>
</dbReference>
<organism evidence="20 21">
    <name type="scientific">Pelobates cultripes</name>
    <name type="common">Western spadefoot toad</name>
    <dbReference type="NCBI Taxonomy" id="61616"/>
    <lineage>
        <taxon>Eukaryota</taxon>
        <taxon>Metazoa</taxon>
        <taxon>Chordata</taxon>
        <taxon>Craniata</taxon>
        <taxon>Vertebrata</taxon>
        <taxon>Euteleostomi</taxon>
        <taxon>Amphibia</taxon>
        <taxon>Batrachia</taxon>
        <taxon>Anura</taxon>
        <taxon>Pelobatoidea</taxon>
        <taxon>Pelobatidae</taxon>
        <taxon>Pelobates</taxon>
    </lineage>
</organism>
<dbReference type="Gene3D" id="3.80.10.10">
    <property type="entry name" value="Ribonuclease Inhibitor"/>
    <property type="match status" value="3"/>
</dbReference>
<keyword evidence="7" id="KW-0547">Nucleotide-binding</keyword>
<feature type="domain" description="Roc" evidence="19">
    <location>
        <begin position="676"/>
        <end position="870"/>
    </location>
</feature>
<dbReference type="Gene3D" id="1.10.510.10">
    <property type="entry name" value="Transferase(Phosphotransferase) domain 1"/>
    <property type="match status" value="1"/>
</dbReference>
<gene>
    <name evidence="20" type="ORF">PECUL_23A045222</name>
</gene>
<evidence type="ECO:0000256" key="12">
    <source>
        <dbReference type="ARBA" id="ARBA00029588"/>
    </source>
</evidence>
<dbReference type="SUPFAM" id="SSF56112">
    <property type="entry name" value="Protein kinase-like (PK-like)"/>
    <property type="match status" value="1"/>
</dbReference>
<evidence type="ECO:0000256" key="1">
    <source>
        <dbReference type="ARBA" id="ARBA00001946"/>
    </source>
</evidence>
<keyword evidence="10" id="KW-0342">GTP-binding</keyword>
<evidence type="ECO:0000259" key="18">
    <source>
        <dbReference type="PROSITE" id="PS50011"/>
    </source>
</evidence>
<dbReference type="GO" id="GO:0004674">
    <property type="term" value="F:protein serine/threonine kinase activity"/>
    <property type="evidence" value="ECO:0007669"/>
    <property type="project" value="UniProtKB-KW"/>
</dbReference>
<dbReference type="Gene3D" id="3.30.70.1390">
    <property type="entry name" value="ROC domain from the Parkinson's disease-associated leucine-rich repeat kinase 2"/>
    <property type="match status" value="1"/>
</dbReference>
<dbReference type="InterPro" id="IPR036322">
    <property type="entry name" value="WD40_repeat_dom_sf"/>
</dbReference>
<keyword evidence="21" id="KW-1185">Reference proteome</keyword>
<dbReference type="InterPro" id="IPR032675">
    <property type="entry name" value="LRR_dom_sf"/>
</dbReference>
<evidence type="ECO:0000256" key="15">
    <source>
        <dbReference type="ARBA" id="ARBA00047899"/>
    </source>
</evidence>
<dbReference type="PANTHER" id="PTHR48051:SF54">
    <property type="entry name" value="LEUCINE-RICH REPEAT-CONTAINING PROTEIN"/>
    <property type="match status" value="1"/>
</dbReference>
<evidence type="ECO:0000256" key="7">
    <source>
        <dbReference type="ARBA" id="ARBA00022741"/>
    </source>
</evidence>
<dbReference type="EC" id="2.7.11.1" evidence="2"/>
<name>A0AAD1RND6_PELCU</name>
<evidence type="ECO:0000313" key="20">
    <source>
        <dbReference type="EMBL" id="CAH2274382.1"/>
    </source>
</evidence>
<feature type="region of interest" description="Disordered" evidence="17">
    <location>
        <begin position="1894"/>
        <end position="1921"/>
    </location>
</feature>
<dbReference type="FunFam" id="1.10.510.10:FF:000361">
    <property type="entry name" value="Leucine-rich repeat serine/threonine-protein kinase 1"/>
    <property type="match status" value="1"/>
</dbReference>
<evidence type="ECO:0000256" key="14">
    <source>
        <dbReference type="ARBA" id="ARBA00032455"/>
    </source>
</evidence>
<sequence length="2056" mass="230388">MAAAPSVSRSTEAATVEQRLGAVWKQRQAGKLHTDSGGQFRPQCETLRELADVRLEHHFIVINSCAGSRGGSMDSHNGTTIMGNKQVLPGELTINQTPMIAEIQSAYQEGEADKAKDLVKKACEENIQKHEKYQLLRITAAYGDLPSVRYLLQSAKVALPTEPTDDNPAVMAAHFGHTETVAMLLDSLPDASSHKTLLSWMLVTACEQGHLSLVKLLILTYHADPDSYAVRNNEFPVLKRLPLYATIMAGYEDVAEFLLQNGAGLCSYILMDSPELTKQLLRKSIVESSDLRQHAAQESPVCVKWSSLRLPWVDLDWFIDICFKIRELDISSNCLASLPSVVPWGLLNLQKLNLSENQLCELPSVQSSEEIICTRLLEVDVSNNKLTCLPSGFLHLSRLQRLCASKNYIVNLFKEDGTNWIGLRKLLELDISDNRISELPISIIHCFKSLKSLNVSGNKLKVLPEPWSCPLKYCKASHNVIDVLPENLSLFWKNHLIDVDFSNNALKEVPKSLFQLETLQNLKLSGNQLIALPPADCWTCSHLKLLDLSKNQLGRNEDGVKTRRMPFFSTKNRTRTGIDSGVCVEFPLCLSESLEVLFLNDNQLESVPHSVFHLKSLTELYLGSNAGIKELPAELGQLTSLWQLDLEDLNITNLPVEIRKEGPVTILAFLRAQLRKAERCRLVKMIIVGPPRQGKSTLFEVLQTGKASQQMQGDHTIRTTRWELQRPMGIRAKVDSVHFHVWDIGGSTAMSAVNQCFFTDKALYVVVWNLALGEEAVSNLQFWLLNIEAKAPNAVVLVVGTHLDFIETKFRLERIATLRAYVLAVCRSPSGSRATGFPDITIKHLHELSCKTLEGLDGLRQLIFQAACNMKDVGSTIGSQKLVGRLVPRSYLNLQEAVLGEQMRRAQEDQVQYLTDEQIEQNIAQNPENDIRDYEDMQAAIGFLIETGTLLHFPDTSHGLRNLYFLDPVWLAECLERIINIKSSKSVARNGVIKAEDLRMLLVGTGFTKQTEEQYFQFLAKFEIALPVANNSYLLPHLLPSKPGLDIHSLKQFTGNTVQRVFKMSFVPVGFWQRFIARMLISLAEMDLQLFENKKNTKPRNRKSVVYSFTGSQRNRCSTFRVKRNQTIYWQEGLLVTFEGGYLSVESSDVNWKKKKSGGIKIICQSETRDFSAMAFITDHVNSLIDQWFPALTATESDGTLLMEQYVPCNSCSMLTEDLEGEKQETDPHYFNMEDCVLAAVDKDYFECPNHPDVSVPLQELVPEIFMTDFPLRLFLDIDDLDYSEERSNILGQGGSGTIIYRALYKQKPVAVKMFQTKKYRTSVESSKDSMFKHLQAMDVMRNFSEFRQEASMLHSLQHPCIVSLIGISIHPLCFALELAPLGSLNTVLAENRQVPPTFMPLGHMLTQRVCYQIASGLSYLHKKNIIFCDLKSDNILVWSLDVRAVVNIKLSDYGISRLSFHEGALGVEGTPGYQAPEIRPRVVYDEKVDMFSYGMVLYELLSGQRPSLGQHQLQISKKLSKGIRPVLGRPEEVQFSRLQELMIECWDTKPEKRPLAASVVRRMNEPSFSVFKYQLLLGMQDKFCSPKEPENTLVFWMGTGLARNYSVVDVEKGSVEVRGLSCPGMKMCCQVKIQNTLWISTEDQKISIYSLQGMCPLSAPQKVVDTPAIVTCFLTVNMAKDSCLVFAGMADSLVAVFTVTDGIPSFDCSYICSRTSNRSMFKIADEDPRQNPYPVLAMEMSNGGSKVWYSNGPGVLVVDCTSLEVSKRLDPYSAPSSIVSITTSLDCNKEETVWCLDDKTNTLVMFHAASYQLCARYFCGDCSPLRDMFTVKTYSELATVNLPVANCNNQCPANMSIIYSEERGTQFISHQDSLTDYCSVSSISYSSIHQGGARSSSSLPSTPVSCTSFPGTTDSEDLDLSRELRPRIPSESWGSKAPPSEEEKFRVQGVCVLAVKDLIWVPRRGGDIVIIGLEKESGGQRGRVLAVLQAGGLEIDGICLEAAAVAKDSVVCCLQSEAMGWCVTVWRSWGAAEFDIFYHSCDELRRLETCMRKRR</sequence>
<dbReference type="Pfam" id="PF13855">
    <property type="entry name" value="LRR_8"/>
    <property type="match status" value="2"/>
</dbReference>
<reference evidence="20" key="1">
    <citation type="submission" date="2022-03" db="EMBL/GenBank/DDBJ databases">
        <authorList>
            <person name="Alioto T."/>
            <person name="Alioto T."/>
            <person name="Gomez Garrido J."/>
        </authorList>
    </citation>
    <scope>NUCLEOTIDE SEQUENCE</scope>
</reference>
<comment type="cofactor">
    <cofactor evidence="1">
        <name>Mg(2+)</name>
        <dbReference type="ChEBI" id="CHEBI:18420"/>
    </cofactor>
</comment>
<comment type="catalytic activity">
    <reaction evidence="16">
        <text>L-seryl-[protein] + ATP = O-phospho-L-seryl-[protein] + ADP + H(+)</text>
        <dbReference type="Rhea" id="RHEA:17989"/>
        <dbReference type="Rhea" id="RHEA-COMP:9863"/>
        <dbReference type="Rhea" id="RHEA-COMP:11604"/>
        <dbReference type="ChEBI" id="CHEBI:15378"/>
        <dbReference type="ChEBI" id="CHEBI:29999"/>
        <dbReference type="ChEBI" id="CHEBI:30616"/>
        <dbReference type="ChEBI" id="CHEBI:83421"/>
        <dbReference type="ChEBI" id="CHEBI:456216"/>
        <dbReference type="EC" id="2.7.11.1"/>
    </reaction>
</comment>
<dbReference type="InterPro" id="IPR020859">
    <property type="entry name" value="ROC"/>
</dbReference>
<dbReference type="PROSITE" id="PS51424">
    <property type="entry name" value="ROC"/>
    <property type="match status" value="1"/>
</dbReference>
<dbReference type="InterPro" id="IPR002110">
    <property type="entry name" value="Ankyrin_rpt"/>
</dbReference>
<dbReference type="PROSITE" id="PS51450">
    <property type="entry name" value="LRR"/>
    <property type="match status" value="4"/>
</dbReference>
<dbReference type="EMBL" id="OW240914">
    <property type="protein sequence ID" value="CAH2274382.1"/>
    <property type="molecule type" value="Genomic_DNA"/>
</dbReference>
<keyword evidence="3" id="KW-0723">Serine/threonine-protein kinase</keyword>
<evidence type="ECO:0000256" key="6">
    <source>
        <dbReference type="ARBA" id="ARBA00022737"/>
    </source>
</evidence>
<evidence type="ECO:0000256" key="11">
    <source>
        <dbReference type="ARBA" id="ARBA00023907"/>
    </source>
</evidence>
<evidence type="ECO:0000256" key="4">
    <source>
        <dbReference type="ARBA" id="ARBA00022614"/>
    </source>
</evidence>
<dbReference type="Gene3D" id="1.25.40.20">
    <property type="entry name" value="Ankyrin repeat-containing domain"/>
    <property type="match status" value="1"/>
</dbReference>
<evidence type="ECO:0000256" key="2">
    <source>
        <dbReference type="ARBA" id="ARBA00012513"/>
    </source>
</evidence>
<evidence type="ECO:0000256" key="3">
    <source>
        <dbReference type="ARBA" id="ARBA00022527"/>
    </source>
</evidence>
<dbReference type="SMART" id="SM00369">
    <property type="entry name" value="LRR_TYP"/>
    <property type="match status" value="8"/>
</dbReference>
<evidence type="ECO:0000256" key="13">
    <source>
        <dbReference type="ARBA" id="ARBA00029998"/>
    </source>
</evidence>
<dbReference type="FunFam" id="3.40.50.300:FF:000698">
    <property type="entry name" value="Leucine-rich repeat serine/threonine-protein kinase 1"/>
    <property type="match status" value="1"/>
</dbReference>
<dbReference type="InterPro" id="IPR011009">
    <property type="entry name" value="Kinase-like_dom_sf"/>
</dbReference>
<dbReference type="Pfam" id="PF16095">
    <property type="entry name" value="COR-A"/>
    <property type="match status" value="1"/>
</dbReference>
<dbReference type="InterPro" id="IPR036770">
    <property type="entry name" value="Ankyrin_rpt-contain_sf"/>
</dbReference>
<protein>
    <recommendedName>
        <fullName evidence="11">Leucine-rich repeat protein SHOC-2</fullName>
        <ecNumber evidence="2">2.7.11.1</ecNumber>
    </recommendedName>
    <alternativeName>
        <fullName evidence="14">Protein soc-2 homolog</fullName>
    </alternativeName>
    <alternativeName>
        <fullName evidence="12 13">protein Sur-8 homolog</fullName>
    </alternativeName>
</protein>
<keyword evidence="8 20" id="KW-0418">Kinase</keyword>
<dbReference type="Pfam" id="PF25497">
    <property type="entry name" value="COR-B"/>
    <property type="match status" value="1"/>
</dbReference>
<keyword evidence="6" id="KW-0677">Repeat</keyword>
<dbReference type="GO" id="GO:0009966">
    <property type="term" value="P:regulation of signal transduction"/>
    <property type="evidence" value="ECO:0007669"/>
    <property type="project" value="UniProtKB-ARBA"/>
</dbReference>
<dbReference type="SUPFAM" id="SSF52058">
    <property type="entry name" value="L domain-like"/>
    <property type="match status" value="1"/>
</dbReference>
<comment type="catalytic activity">
    <reaction evidence="15">
        <text>L-threonyl-[protein] + ATP = O-phospho-L-threonyl-[protein] + ADP + H(+)</text>
        <dbReference type="Rhea" id="RHEA:46608"/>
        <dbReference type="Rhea" id="RHEA-COMP:11060"/>
        <dbReference type="Rhea" id="RHEA-COMP:11605"/>
        <dbReference type="ChEBI" id="CHEBI:15378"/>
        <dbReference type="ChEBI" id="CHEBI:30013"/>
        <dbReference type="ChEBI" id="CHEBI:30616"/>
        <dbReference type="ChEBI" id="CHEBI:61977"/>
        <dbReference type="ChEBI" id="CHEBI:456216"/>
        <dbReference type="EC" id="2.7.11.1"/>
    </reaction>
</comment>
<evidence type="ECO:0000313" key="21">
    <source>
        <dbReference type="Proteomes" id="UP001295444"/>
    </source>
</evidence>
<evidence type="ECO:0000256" key="16">
    <source>
        <dbReference type="ARBA" id="ARBA00048679"/>
    </source>
</evidence>
<dbReference type="GO" id="GO:0005525">
    <property type="term" value="F:GTP binding"/>
    <property type="evidence" value="ECO:0007669"/>
    <property type="project" value="UniProtKB-KW"/>
</dbReference>
<dbReference type="InterPro" id="IPR001611">
    <property type="entry name" value="Leu-rich_rpt"/>
</dbReference>
<dbReference type="PROSITE" id="PS50011">
    <property type="entry name" value="PROTEIN_KINASE_DOM"/>
    <property type="match status" value="1"/>
</dbReference>
<dbReference type="SMART" id="SM00364">
    <property type="entry name" value="LRR_BAC"/>
    <property type="match status" value="8"/>
</dbReference>
<keyword evidence="5" id="KW-0808">Transferase</keyword>
<dbReference type="SUPFAM" id="SSF52540">
    <property type="entry name" value="P-loop containing nucleoside triphosphate hydrolases"/>
    <property type="match status" value="1"/>
</dbReference>
<accession>A0AAD1RND6</accession>
<dbReference type="InterPro" id="IPR032171">
    <property type="entry name" value="COR-A"/>
</dbReference>
<evidence type="ECO:0000256" key="9">
    <source>
        <dbReference type="ARBA" id="ARBA00022840"/>
    </source>
</evidence>
<keyword evidence="9" id="KW-0067">ATP-binding</keyword>
<proteinExistence type="predicted"/>
<dbReference type="SUPFAM" id="SSF50978">
    <property type="entry name" value="WD40 repeat-like"/>
    <property type="match status" value="1"/>
</dbReference>
<evidence type="ECO:0000256" key="17">
    <source>
        <dbReference type="SAM" id="MobiDB-lite"/>
    </source>
</evidence>
<dbReference type="Gene3D" id="3.40.50.300">
    <property type="entry name" value="P-loop containing nucleotide triphosphate hydrolases"/>
    <property type="match status" value="1"/>
</dbReference>
<dbReference type="InterPro" id="IPR050216">
    <property type="entry name" value="LRR_domain-containing"/>
</dbReference>
<dbReference type="GO" id="GO:0005524">
    <property type="term" value="F:ATP binding"/>
    <property type="evidence" value="ECO:0007669"/>
    <property type="project" value="UniProtKB-KW"/>
</dbReference>
<dbReference type="InterPro" id="IPR057263">
    <property type="entry name" value="COR-B"/>
</dbReference>
<dbReference type="InterPro" id="IPR000719">
    <property type="entry name" value="Prot_kinase_dom"/>
</dbReference>
<dbReference type="FunFam" id="3.80.10.10:FF:000091">
    <property type="entry name" value="leucine-rich repeat serine/threonine-protein kinase 1"/>
    <property type="match status" value="1"/>
</dbReference>